<evidence type="ECO:0000313" key="2">
    <source>
        <dbReference type="Proteomes" id="UP000177190"/>
    </source>
</evidence>
<comment type="caution">
    <text evidence="1">The sequence shown here is derived from an EMBL/GenBank/DDBJ whole genome shotgun (WGS) entry which is preliminary data.</text>
</comment>
<gene>
    <name evidence="1" type="ORF">A2812_01705</name>
</gene>
<evidence type="ECO:0000313" key="1">
    <source>
        <dbReference type="EMBL" id="OGZ65660.1"/>
    </source>
</evidence>
<dbReference type="AlphaFoldDB" id="A0A1G2HTU7"/>
<dbReference type="EMBL" id="MHOM01000002">
    <property type="protein sequence ID" value="OGZ65660.1"/>
    <property type="molecule type" value="Genomic_DNA"/>
</dbReference>
<sequence length="155" mass="18409">MTNPKFDFLDIDKIIFYLDENLFRNEIAGDRVFLEEFDWLMPGRFNVVDYFNRRFRDKNVEVLGNYSVIQEDSAAIISERLFGKHPRLSRKLATLNLEKGVFSPRNNEPERYEKLRLRFHRDYKMSNGLVISRGGVIRIEKDEILGQPVRSDFKS</sequence>
<accession>A0A1G2HTU7</accession>
<reference evidence="1 2" key="1">
    <citation type="journal article" date="2016" name="Nat. Commun.">
        <title>Thousands of microbial genomes shed light on interconnected biogeochemical processes in an aquifer system.</title>
        <authorList>
            <person name="Anantharaman K."/>
            <person name="Brown C.T."/>
            <person name="Hug L.A."/>
            <person name="Sharon I."/>
            <person name="Castelle C.J."/>
            <person name="Probst A.J."/>
            <person name="Thomas B.C."/>
            <person name="Singh A."/>
            <person name="Wilkins M.J."/>
            <person name="Karaoz U."/>
            <person name="Brodie E.L."/>
            <person name="Williams K.H."/>
            <person name="Hubbard S.S."/>
            <person name="Banfield J.F."/>
        </authorList>
    </citation>
    <scope>NUCLEOTIDE SEQUENCE [LARGE SCALE GENOMIC DNA]</scope>
</reference>
<name>A0A1G2HTU7_9BACT</name>
<proteinExistence type="predicted"/>
<organism evidence="1 2">
    <name type="scientific">Candidatus Staskawiczbacteria bacterium RIFCSPHIGHO2_01_FULL_36_16</name>
    <dbReference type="NCBI Taxonomy" id="1802200"/>
    <lineage>
        <taxon>Bacteria</taxon>
        <taxon>Candidatus Staskawicziibacteriota</taxon>
    </lineage>
</organism>
<protein>
    <submittedName>
        <fullName evidence="1">Uncharacterized protein</fullName>
    </submittedName>
</protein>
<dbReference type="Proteomes" id="UP000177190">
    <property type="component" value="Unassembled WGS sequence"/>
</dbReference>